<dbReference type="GO" id="GO:0016887">
    <property type="term" value="F:ATP hydrolysis activity"/>
    <property type="evidence" value="ECO:0007669"/>
    <property type="project" value="InterPro"/>
</dbReference>
<evidence type="ECO:0000256" key="9">
    <source>
        <dbReference type="ARBA" id="ARBA00023136"/>
    </source>
</evidence>
<dbReference type="CDD" id="cd03257">
    <property type="entry name" value="ABC_NikE_OppD_transporters"/>
    <property type="match status" value="2"/>
</dbReference>
<evidence type="ECO:0000256" key="2">
    <source>
        <dbReference type="ARBA" id="ARBA00005417"/>
    </source>
</evidence>
<dbReference type="GO" id="GO:0015413">
    <property type="term" value="F:ABC-type nickel transporter activity"/>
    <property type="evidence" value="ECO:0007669"/>
    <property type="project" value="UniProtKB-EC"/>
</dbReference>
<gene>
    <name evidence="15" type="ORF">FJM51_00995</name>
</gene>
<evidence type="ECO:0000256" key="6">
    <source>
        <dbReference type="ARBA" id="ARBA00022840"/>
    </source>
</evidence>
<evidence type="ECO:0000256" key="5">
    <source>
        <dbReference type="ARBA" id="ARBA00022741"/>
    </source>
</evidence>
<comment type="catalytic activity">
    <reaction evidence="13">
        <text>Ni(2+)(out) + ATP + H2O = Ni(2+)(in) + ADP + phosphate + H(+)</text>
        <dbReference type="Rhea" id="RHEA:15557"/>
        <dbReference type="ChEBI" id="CHEBI:15377"/>
        <dbReference type="ChEBI" id="CHEBI:15378"/>
        <dbReference type="ChEBI" id="CHEBI:30616"/>
        <dbReference type="ChEBI" id="CHEBI:43474"/>
        <dbReference type="ChEBI" id="CHEBI:49786"/>
        <dbReference type="ChEBI" id="CHEBI:456216"/>
        <dbReference type="EC" id="7.2.2.11"/>
    </reaction>
    <physiologicalReaction direction="left-to-right" evidence="13">
        <dbReference type="Rhea" id="RHEA:15558"/>
    </physiologicalReaction>
</comment>
<protein>
    <recommendedName>
        <fullName evidence="12">Nickel import system ATP-binding protein NikD</fullName>
        <ecNumber evidence="11">7.2.2.11</ecNumber>
    </recommendedName>
</protein>
<comment type="subcellular location">
    <subcellularLocation>
        <location evidence="1">Cell inner membrane</location>
        <topology evidence="1">Peripheral membrane protein</topology>
    </subcellularLocation>
</comment>
<comment type="subunit">
    <text evidence="10">The complex is composed of two ATP-binding proteins (NikD and NikE), two transmembrane proteins (NikB and NikC) and a solute-binding protein (NikA).</text>
</comment>
<evidence type="ECO:0000256" key="10">
    <source>
        <dbReference type="ARBA" id="ARBA00038669"/>
    </source>
</evidence>
<evidence type="ECO:0000259" key="14">
    <source>
        <dbReference type="PROSITE" id="PS50893"/>
    </source>
</evidence>
<feature type="domain" description="ABC transporter" evidence="14">
    <location>
        <begin position="12"/>
        <end position="259"/>
    </location>
</feature>
<dbReference type="PANTHER" id="PTHR43297:SF13">
    <property type="entry name" value="NICKEL ABC TRANSPORTER, ATP-BINDING PROTEIN"/>
    <property type="match status" value="1"/>
</dbReference>
<accession>A0A501X1C0</accession>
<keyword evidence="6 15" id="KW-0067">ATP-binding</keyword>
<organism evidence="15 16">
    <name type="scientific">Amaricoccus solimangrovi</name>
    <dbReference type="NCBI Taxonomy" id="2589815"/>
    <lineage>
        <taxon>Bacteria</taxon>
        <taxon>Pseudomonadati</taxon>
        <taxon>Pseudomonadota</taxon>
        <taxon>Alphaproteobacteria</taxon>
        <taxon>Rhodobacterales</taxon>
        <taxon>Paracoccaceae</taxon>
        <taxon>Amaricoccus</taxon>
    </lineage>
</organism>
<evidence type="ECO:0000256" key="3">
    <source>
        <dbReference type="ARBA" id="ARBA00022448"/>
    </source>
</evidence>
<comment type="caution">
    <text evidence="15">The sequence shown here is derived from an EMBL/GenBank/DDBJ whole genome shotgun (WGS) entry which is preliminary data.</text>
</comment>
<dbReference type="PANTHER" id="PTHR43297">
    <property type="entry name" value="OLIGOPEPTIDE TRANSPORT ATP-BINDING PROTEIN APPD"/>
    <property type="match status" value="1"/>
</dbReference>
<dbReference type="Pfam" id="PF08352">
    <property type="entry name" value="oligo_HPY"/>
    <property type="match status" value="2"/>
</dbReference>
<dbReference type="PROSITE" id="PS00211">
    <property type="entry name" value="ABC_TRANSPORTER_1"/>
    <property type="match status" value="2"/>
</dbReference>
<dbReference type="EMBL" id="VFRP01000001">
    <property type="protein sequence ID" value="TPE53656.1"/>
    <property type="molecule type" value="Genomic_DNA"/>
</dbReference>
<evidence type="ECO:0000256" key="12">
    <source>
        <dbReference type="ARBA" id="ARBA00044143"/>
    </source>
</evidence>
<evidence type="ECO:0000256" key="13">
    <source>
        <dbReference type="ARBA" id="ARBA00048610"/>
    </source>
</evidence>
<dbReference type="NCBIfam" id="NF007739">
    <property type="entry name" value="PRK10419.1"/>
    <property type="match status" value="2"/>
</dbReference>
<sequence>MSGATDSALLSVRDLRVAFSQGGDRFEAVRGVSFDLHAGETLAIVGESGSGKSVTALSTVRLLAENAEVTGDILYRGENLGAAPDRVLRRIRGNDISFIFQEPMTSLNPLHTIARQIGESLALHQGLTGEPARARIVELLTQVGIRDPEKRLGAYPHQLSGGQRQRVMIAMALANRPDVLIADEPTTALDVTIQAQILTLLAEIQAREGMGMLFITHNLGIVRRIADRVAVMKSGEVVETGPTEAIFDDPRHAYTRALLAAEPSGTPGPVPAGAEEIVRTEALRVWFPIKAGLLRRTVGHVKAVNHADVSVRAGETLGIVGESGSGKTTLALAILRLISSQGRIVFLGRDLQGLRNRALRPVRAEMQMVFQDPYGSLSPRMTVEQIVAEGLGLHGHAGDPGGKVVEILREVGLDPETRHRYPHEFSGGQRQRIAIARAMILQPRLVVLDEPTSALDMTVQVQIVDLLRRLREKFGLAYIFVSHDLRVVRALAHRVLVMREGDVIEAGTGDEIFEAPKTDYTRALLAAAFEDPVHAGRGSAATGAAGVTATGGQR</sequence>
<evidence type="ECO:0000256" key="8">
    <source>
        <dbReference type="ARBA" id="ARBA00023065"/>
    </source>
</evidence>
<proteinExistence type="inferred from homology"/>
<keyword evidence="8" id="KW-0406">Ion transport</keyword>
<dbReference type="EC" id="7.2.2.11" evidence="11"/>
<dbReference type="GO" id="GO:0005886">
    <property type="term" value="C:plasma membrane"/>
    <property type="evidence" value="ECO:0007669"/>
    <property type="project" value="UniProtKB-SubCell"/>
</dbReference>
<keyword evidence="5" id="KW-0547">Nucleotide-binding</keyword>
<evidence type="ECO:0000256" key="4">
    <source>
        <dbReference type="ARBA" id="ARBA00022475"/>
    </source>
</evidence>
<dbReference type="InterPro" id="IPR003593">
    <property type="entry name" value="AAA+_ATPase"/>
</dbReference>
<dbReference type="NCBIfam" id="NF008453">
    <property type="entry name" value="PRK11308.1"/>
    <property type="match status" value="2"/>
</dbReference>
<dbReference type="Pfam" id="PF00005">
    <property type="entry name" value="ABC_tran"/>
    <property type="match status" value="2"/>
</dbReference>
<dbReference type="Gene3D" id="3.40.50.300">
    <property type="entry name" value="P-loop containing nucleotide triphosphate hydrolases"/>
    <property type="match status" value="2"/>
</dbReference>
<dbReference type="FunFam" id="3.40.50.300:FF:000016">
    <property type="entry name" value="Oligopeptide ABC transporter ATP-binding component"/>
    <property type="match status" value="2"/>
</dbReference>
<dbReference type="GO" id="GO:0015833">
    <property type="term" value="P:peptide transport"/>
    <property type="evidence" value="ECO:0007669"/>
    <property type="project" value="InterPro"/>
</dbReference>
<dbReference type="SMART" id="SM00382">
    <property type="entry name" value="AAA"/>
    <property type="match status" value="2"/>
</dbReference>
<keyword evidence="9" id="KW-0472">Membrane</keyword>
<dbReference type="Proteomes" id="UP000319255">
    <property type="component" value="Unassembled WGS sequence"/>
</dbReference>
<dbReference type="InterPro" id="IPR017871">
    <property type="entry name" value="ABC_transporter-like_CS"/>
</dbReference>
<evidence type="ECO:0000313" key="15">
    <source>
        <dbReference type="EMBL" id="TPE53656.1"/>
    </source>
</evidence>
<reference evidence="15 16" key="1">
    <citation type="submission" date="2019-06" db="EMBL/GenBank/DDBJ databases">
        <title>A novel bacterium of genus Amaricoccus, isolated from marine sediment.</title>
        <authorList>
            <person name="Huang H."/>
            <person name="Mo K."/>
            <person name="Hu Y."/>
        </authorList>
    </citation>
    <scope>NUCLEOTIDE SEQUENCE [LARGE SCALE GENOMIC DNA]</scope>
    <source>
        <strain evidence="15 16">HB172011</strain>
    </source>
</reference>
<dbReference type="InterPro" id="IPR050388">
    <property type="entry name" value="ABC_Ni/Peptide_Import"/>
</dbReference>
<dbReference type="OrthoDB" id="9802264at2"/>
<keyword evidence="3" id="KW-0813">Transport</keyword>
<dbReference type="InterPro" id="IPR003439">
    <property type="entry name" value="ABC_transporter-like_ATP-bd"/>
</dbReference>
<dbReference type="AlphaFoldDB" id="A0A501X1C0"/>
<feature type="domain" description="ABC transporter" evidence="14">
    <location>
        <begin position="289"/>
        <end position="525"/>
    </location>
</feature>
<evidence type="ECO:0000256" key="1">
    <source>
        <dbReference type="ARBA" id="ARBA00004417"/>
    </source>
</evidence>
<evidence type="ECO:0000313" key="16">
    <source>
        <dbReference type="Proteomes" id="UP000319255"/>
    </source>
</evidence>
<dbReference type="PROSITE" id="PS50893">
    <property type="entry name" value="ABC_TRANSPORTER_2"/>
    <property type="match status" value="2"/>
</dbReference>
<dbReference type="SUPFAM" id="SSF52540">
    <property type="entry name" value="P-loop containing nucleoside triphosphate hydrolases"/>
    <property type="match status" value="2"/>
</dbReference>
<keyword evidence="16" id="KW-1185">Reference proteome</keyword>
<comment type="similarity">
    <text evidence="2">Belongs to the ABC transporter superfamily.</text>
</comment>
<dbReference type="InterPro" id="IPR013563">
    <property type="entry name" value="Oligopep_ABC_C"/>
</dbReference>
<evidence type="ECO:0000256" key="7">
    <source>
        <dbReference type="ARBA" id="ARBA00022967"/>
    </source>
</evidence>
<dbReference type="InterPro" id="IPR027417">
    <property type="entry name" value="P-loop_NTPase"/>
</dbReference>
<keyword evidence="4" id="KW-1003">Cell membrane</keyword>
<keyword evidence="7" id="KW-1278">Translocase</keyword>
<evidence type="ECO:0000256" key="11">
    <source>
        <dbReference type="ARBA" id="ARBA00039098"/>
    </source>
</evidence>
<dbReference type="RefSeq" id="WP_140452234.1">
    <property type="nucleotide sequence ID" value="NZ_VFRP01000001.1"/>
</dbReference>
<name>A0A501X1C0_9RHOB</name>
<dbReference type="GO" id="GO:0005524">
    <property type="term" value="F:ATP binding"/>
    <property type="evidence" value="ECO:0007669"/>
    <property type="project" value="UniProtKB-KW"/>
</dbReference>